<evidence type="ECO:0000313" key="3">
    <source>
        <dbReference type="Proteomes" id="UP000272490"/>
    </source>
</evidence>
<comment type="caution">
    <text evidence="2">The sequence shown here is derived from an EMBL/GenBank/DDBJ whole genome shotgun (WGS) entry which is preliminary data.</text>
</comment>
<accession>A0A3P3QWG0</accession>
<organism evidence="2 3">
    <name type="scientific">Lachnoanaerobaculum gingivalis</name>
    <dbReference type="NCBI Taxonomy" id="2490855"/>
    <lineage>
        <taxon>Bacteria</taxon>
        <taxon>Bacillati</taxon>
        <taxon>Bacillota</taxon>
        <taxon>Clostridia</taxon>
        <taxon>Lachnospirales</taxon>
        <taxon>Lachnospiraceae</taxon>
        <taxon>Lachnoanaerobaculum</taxon>
    </lineage>
</organism>
<keyword evidence="3" id="KW-1185">Reference proteome</keyword>
<evidence type="ECO:0000256" key="1">
    <source>
        <dbReference type="SAM" id="Coils"/>
    </source>
</evidence>
<dbReference type="Proteomes" id="UP000272490">
    <property type="component" value="Unassembled WGS sequence"/>
</dbReference>
<dbReference type="RefSeq" id="WP_128674100.1">
    <property type="nucleotide sequence ID" value="NZ_RRCO01000003.1"/>
</dbReference>
<protein>
    <submittedName>
        <fullName evidence="2">Uncharacterized protein</fullName>
    </submittedName>
</protein>
<dbReference type="EMBL" id="RRCO01000003">
    <property type="protein sequence ID" value="RRJ25465.1"/>
    <property type="molecule type" value="Genomic_DNA"/>
</dbReference>
<sequence length="60" mass="7071">MNHISGKLEQLLALHKTLCKEYEKENKVLLETIEAQKEQIDLLERIVKNQNKIIKEPEKS</sequence>
<feature type="coiled-coil region" evidence="1">
    <location>
        <begin position="19"/>
        <end position="53"/>
    </location>
</feature>
<gene>
    <name evidence="2" type="ORF">EHV10_07425</name>
</gene>
<dbReference type="AlphaFoldDB" id="A0A3P3QWG0"/>
<proteinExistence type="predicted"/>
<reference evidence="2 3" key="1">
    <citation type="submission" date="2018-11" db="EMBL/GenBank/DDBJ databases">
        <title>Genome sequencing of Lachnoanaerobaculum sp. KCOM 2030 (= ChDC B114).</title>
        <authorList>
            <person name="Kook J.-K."/>
            <person name="Park S.-N."/>
            <person name="Lim Y.K."/>
        </authorList>
    </citation>
    <scope>NUCLEOTIDE SEQUENCE [LARGE SCALE GENOMIC DNA]</scope>
    <source>
        <strain evidence="2 3">KCOM 2030</strain>
    </source>
</reference>
<name>A0A3P3QWG0_9FIRM</name>
<dbReference type="OrthoDB" id="9871053at2"/>
<keyword evidence="1" id="KW-0175">Coiled coil</keyword>
<evidence type="ECO:0000313" key="2">
    <source>
        <dbReference type="EMBL" id="RRJ25465.1"/>
    </source>
</evidence>